<dbReference type="SUPFAM" id="SSF82866">
    <property type="entry name" value="Multidrug efflux transporter AcrB transmembrane domain"/>
    <property type="match status" value="2"/>
</dbReference>
<evidence type="ECO:0000256" key="5">
    <source>
        <dbReference type="ARBA" id="ARBA00023136"/>
    </source>
</evidence>
<comment type="subcellular location">
    <subcellularLocation>
        <location evidence="1">Cell membrane</location>
        <topology evidence="1">Multi-pass membrane protein</topology>
    </subcellularLocation>
</comment>
<feature type="transmembrane region" description="Helical" evidence="6">
    <location>
        <begin position="641"/>
        <end position="660"/>
    </location>
</feature>
<gene>
    <name evidence="8" type="ORF">brsh051_05280</name>
</gene>
<feature type="transmembrane region" description="Helical" evidence="6">
    <location>
        <begin position="573"/>
        <end position="592"/>
    </location>
</feature>
<feature type="transmembrane region" description="Helical" evidence="6">
    <location>
        <begin position="613"/>
        <end position="635"/>
    </location>
</feature>
<feature type="transmembrane region" description="Helical" evidence="6">
    <location>
        <begin position="166"/>
        <end position="185"/>
    </location>
</feature>
<dbReference type="InterPro" id="IPR004869">
    <property type="entry name" value="MMPL_dom"/>
</dbReference>
<sequence>MLAIWLALLALFGVLALTIGGAFDDTFTIPGSSSGRALEMLSVTFPEAADASATIVVGAPDGTRIDSDQARQAMESYVDFLDSDLDFVKGVQLPYSDYVKGLVSDDGSHALVRVLVEGSTSTFTDEQRAELTDAAQKITELLPGSTVAVGGDVFSVEMPHISVVDGLGVLVAIIVLTAVLGLLAAFMPIVSALIGVGIAVCIVMIAAGITTVSSTALILVVMLCLAVGIDYSLFIISRHRDQLLKGMDAQESAARAVATSGSAVVFAGLTVIIALVGLSIVGLPFLSVMGMFTAVGVGIEVCLALTLLPALLGLLGDRLRPGARKARRLENRRPGRLARWWVRVVTRWPLVTVLIVVVGLGTLALPARNIEMALPNSGRSSVGAPDRVAFDLVSREFGIGFNGPLVITGSIVESNDPMAILDGMRAEVEAMDGVEMVAAAVPNANADTAMIQVIPTTGPDDPATADLVHNLRNQHQHWLDEYGVDTAVTGLVAVQIDITAKLGAALLPFGLFVVGLSLILLMMAFRSIVVPIKAAVGYLLSVLAAFGLVTVVFNDGVGASLINLSEPGPIISFLPIILMGILFGLAMDYEVFLTSRMREEYMHGNRSWIEDGFVHSSKVVIAAALIMVSVFIFFVPTGIGAIKPIALGLALGVAIDAFLVRMTLGPALMKLAGSRVWWLPAWLDRRLPVIDVEGEALAHQTKLAAWPSSDDASAIHAERLLAASGDRVLFSNLDISVDPGELLVIEGDRSARLALMFGLSGRARFSDGEAKVLGHVLPEEGSLVRTRAPLLLATTADPAGELDCGKGGIVFVPALDELPRAVLSALSEALAVPIDKDAPPTTWVLGVGPGTDPESYLPGDYRVLRLSPQLAALAGGVVR</sequence>
<feature type="domain" description="SSD" evidence="7">
    <location>
        <begin position="180"/>
        <end position="314"/>
    </location>
</feature>
<accession>A0AAN0K619</accession>
<evidence type="ECO:0000259" key="7">
    <source>
        <dbReference type="PROSITE" id="PS50156"/>
    </source>
</evidence>
<dbReference type="Proteomes" id="UP001431656">
    <property type="component" value="Chromosome"/>
</dbReference>
<dbReference type="EMBL" id="AP028056">
    <property type="protein sequence ID" value="BEH01247.1"/>
    <property type="molecule type" value="Genomic_DNA"/>
</dbReference>
<dbReference type="AlphaFoldDB" id="A0AAN0K619"/>
<evidence type="ECO:0000256" key="1">
    <source>
        <dbReference type="ARBA" id="ARBA00004651"/>
    </source>
</evidence>
<evidence type="ECO:0000313" key="9">
    <source>
        <dbReference type="Proteomes" id="UP001431656"/>
    </source>
</evidence>
<keyword evidence="2" id="KW-1003">Cell membrane</keyword>
<keyword evidence="9" id="KW-1185">Reference proteome</keyword>
<dbReference type="Pfam" id="PF03176">
    <property type="entry name" value="MMPL"/>
    <property type="match status" value="2"/>
</dbReference>
<feature type="transmembrane region" description="Helical" evidence="6">
    <location>
        <begin position="340"/>
        <end position="365"/>
    </location>
</feature>
<evidence type="ECO:0000256" key="4">
    <source>
        <dbReference type="ARBA" id="ARBA00022989"/>
    </source>
</evidence>
<proteinExistence type="predicted"/>
<evidence type="ECO:0000256" key="3">
    <source>
        <dbReference type="ARBA" id="ARBA00022692"/>
    </source>
</evidence>
<name>A0AAN0K619_9ACTN</name>
<feature type="transmembrane region" description="Helical" evidence="6">
    <location>
        <begin position="535"/>
        <end position="553"/>
    </location>
</feature>
<evidence type="ECO:0000256" key="2">
    <source>
        <dbReference type="ARBA" id="ARBA00022475"/>
    </source>
</evidence>
<evidence type="ECO:0000313" key="8">
    <source>
        <dbReference type="EMBL" id="BEH01247.1"/>
    </source>
</evidence>
<dbReference type="Gene3D" id="1.20.1640.10">
    <property type="entry name" value="Multidrug efflux transporter AcrB transmembrane domain"/>
    <property type="match status" value="2"/>
</dbReference>
<feature type="transmembrane region" description="Helical" evidence="6">
    <location>
        <begin position="292"/>
        <end position="319"/>
    </location>
</feature>
<dbReference type="KEGG" id="broo:brsh051_05280"/>
<keyword evidence="4 6" id="KW-1133">Transmembrane helix</keyword>
<dbReference type="InterPro" id="IPR050545">
    <property type="entry name" value="Mycobact_MmpL"/>
</dbReference>
<reference evidence="8" key="1">
    <citation type="journal article" date="2024" name="Int. J. Syst. Evol. Microbiol.">
        <title>Brooklawnia propionicigenes sp. nov., a facultatively anaerobic, propionate-producing bacterium isolated from a methanogenic reactor treating waste from cattle farms.</title>
        <authorList>
            <person name="Akita Y."/>
            <person name="Ueki A."/>
            <person name="Tonouchi A."/>
            <person name="Sugawara Y."/>
            <person name="Honma S."/>
            <person name="Kaku N."/>
            <person name="Ueki K."/>
        </authorList>
    </citation>
    <scope>NUCLEOTIDE SEQUENCE</scope>
    <source>
        <strain evidence="8">SH051</strain>
    </source>
</reference>
<dbReference type="PANTHER" id="PTHR33406">
    <property type="entry name" value="MEMBRANE PROTEIN MJ1562-RELATED"/>
    <property type="match status" value="1"/>
</dbReference>
<dbReference type="PROSITE" id="PS50156">
    <property type="entry name" value="SSD"/>
    <property type="match status" value="1"/>
</dbReference>
<feature type="transmembrane region" description="Helical" evidence="6">
    <location>
        <begin position="216"/>
        <end position="236"/>
    </location>
</feature>
<dbReference type="PANTHER" id="PTHR33406:SF13">
    <property type="entry name" value="MEMBRANE PROTEIN YDFJ"/>
    <property type="match status" value="1"/>
</dbReference>
<dbReference type="GO" id="GO:0005886">
    <property type="term" value="C:plasma membrane"/>
    <property type="evidence" value="ECO:0007669"/>
    <property type="project" value="UniProtKB-SubCell"/>
</dbReference>
<organism evidence="8 9">
    <name type="scientific">Brooklawnia propionicigenes</name>
    <dbReference type="NCBI Taxonomy" id="3041175"/>
    <lineage>
        <taxon>Bacteria</taxon>
        <taxon>Bacillati</taxon>
        <taxon>Actinomycetota</taxon>
        <taxon>Actinomycetes</taxon>
        <taxon>Propionibacteriales</taxon>
        <taxon>Propionibacteriaceae</taxon>
        <taxon>Brooklawnia</taxon>
    </lineage>
</organism>
<keyword evidence="5 6" id="KW-0472">Membrane</keyword>
<protein>
    <submittedName>
        <fullName evidence="8">MMPL family transporter</fullName>
    </submittedName>
</protein>
<feature type="transmembrane region" description="Helical" evidence="6">
    <location>
        <begin position="502"/>
        <end position="523"/>
    </location>
</feature>
<feature type="transmembrane region" description="Helical" evidence="6">
    <location>
        <begin position="192"/>
        <end position="210"/>
    </location>
</feature>
<evidence type="ECO:0000256" key="6">
    <source>
        <dbReference type="SAM" id="Phobius"/>
    </source>
</evidence>
<keyword evidence="3 6" id="KW-0812">Transmembrane</keyword>
<dbReference type="InterPro" id="IPR000731">
    <property type="entry name" value="SSD"/>
</dbReference>
<feature type="transmembrane region" description="Helical" evidence="6">
    <location>
        <begin position="257"/>
        <end position="286"/>
    </location>
</feature>